<evidence type="ECO:0000256" key="1">
    <source>
        <dbReference type="ARBA" id="ARBA00008434"/>
    </source>
</evidence>
<keyword evidence="6" id="KW-1185">Reference proteome</keyword>
<dbReference type="InterPro" id="IPR009068">
    <property type="entry name" value="uS15_NS1_RNA-bd_sf"/>
</dbReference>
<protein>
    <recommendedName>
        <fullName evidence="7">Ribosomal protein S15</fullName>
    </recommendedName>
</protein>
<dbReference type="Gene3D" id="1.10.287.10">
    <property type="entry name" value="S15/NS1, RNA-binding"/>
    <property type="match status" value="1"/>
</dbReference>
<dbReference type="GeneID" id="42004734"/>
<dbReference type="Proteomes" id="UP000319731">
    <property type="component" value="Unassembled WGS sequence"/>
</dbReference>
<dbReference type="HAMAP" id="MF_01343_B">
    <property type="entry name" value="Ribosomal_uS15_B"/>
    <property type="match status" value="1"/>
</dbReference>
<feature type="region of interest" description="Disordered" evidence="4">
    <location>
        <begin position="148"/>
        <end position="179"/>
    </location>
</feature>
<dbReference type="PROSITE" id="PS00362">
    <property type="entry name" value="RIBOSOMAL_S15"/>
    <property type="match status" value="1"/>
</dbReference>
<dbReference type="PANTHER" id="PTHR23321">
    <property type="entry name" value="RIBOSOMAL PROTEIN S15, BACTERIAL AND ORGANELLAR"/>
    <property type="match status" value="1"/>
</dbReference>
<dbReference type="GO" id="GO:0005840">
    <property type="term" value="C:ribosome"/>
    <property type="evidence" value="ECO:0007669"/>
    <property type="project" value="UniProtKB-KW"/>
</dbReference>
<organism evidence="5 6">
    <name type="scientific">Synchytrium microbalum</name>
    <dbReference type="NCBI Taxonomy" id="1806994"/>
    <lineage>
        <taxon>Eukaryota</taxon>
        <taxon>Fungi</taxon>
        <taxon>Fungi incertae sedis</taxon>
        <taxon>Chytridiomycota</taxon>
        <taxon>Chytridiomycota incertae sedis</taxon>
        <taxon>Chytridiomycetes</taxon>
        <taxon>Synchytriales</taxon>
        <taxon>Synchytriaceae</taxon>
        <taxon>Synchytrium</taxon>
    </lineage>
</organism>
<evidence type="ECO:0000256" key="4">
    <source>
        <dbReference type="SAM" id="MobiDB-lite"/>
    </source>
</evidence>
<dbReference type="AlphaFoldDB" id="A0A507C3F9"/>
<dbReference type="PANTHER" id="PTHR23321:SF26">
    <property type="entry name" value="SMALL RIBOSOMAL SUBUNIT PROTEIN US15M"/>
    <property type="match status" value="1"/>
</dbReference>
<dbReference type="InterPro" id="IPR000589">
    <property type="entry name" value="Ribosomal_uS15"/>
</dbReference>
<sequence length="398" mass="43937">MTSTLIKCASLRRGMPIASHASTISTYRTTPLAATGSLYAPILKNQLIQQGQPSHLFHTSQASNSRYPPLQVSFSKRARQKIIARQEKLRMILGPNVKIRNPLAPPPPAPEKLILPFWATNTQPPAQEIIPGKPWDSLTLYRSRLQQKKDAGLPSSDGSDASADSNNSSTPVADTGIRQRARKVIEQVTSTGRLELPSQVIPKATLEAPLPPSATHLAPAEGTPIPQVSTLAPPFYAYNLTPQDVSLLLNDTPLATKELVTQPLDVTRPNVDERAEIVRRLIALENQDAQGIRKFNIRRCMEMFGKRVGDSGSSDVQAAIATVRIHAMQDHLEKCKKDIGTKRALQAWVSKREKMLKYLRRTDLQRFVETCKLIGVDPDTIRVSAAKRSSAKILLHVQ</sequence>
<dbReference type="SUPFAM" id="SSF47060">
    <property type="entry name" value="S15/NS1 RNA-binding domain"/>
    <property type="match status" value="1"/>
</dbReference>
<feature type="compositionally biased region" description="Low complexity" evidence="4">
    <location>
        <begin position="155"/>
        <end position="169"/>
    </location>
</feature>
<dbReference type="OrthoDB" id="441444at2759"/>
<dbReference type="CDD" id="cd00353">
    <property type="entry name" value="Ribosomal_S15p_S13e"/>
    <property type="match status" value="1"/>
</dbReference>
<evidence type="ECO:0000313" key="6">
    <source>
        <dbReference type="Proteomes" id="UP000319731"/>
    </source>
</evidence>
<dbReference type="Pfam" id="PF00312">
    <property type="entry name" value="Ribosomal_S15"/>
    <property type="match status" value="1"/>
</dbReference>
<name>A0A507C3F9_9FUNG</name>
<dbReference type="SMART" id="SM01387">
    <property type="entry name" value="Ribosomal_S15"/>
    <property type="match status" value="1"/>
</dbReference>
<dbReference type="GO" id="GO:0003735">
    <property type="term" value="F:structural constituent of ribosome"/>
    <property type="evidence" value="ECO:0007669"/>
    <property type="project" value="InterPro"/>
</dbReference>
<reference evidence="5 6" key="1">
    <citation type="journal article" date="2019" name="Sci. Rep.">
        <title>Comparative genomics of chytrid fungi reveal insights into the obligate biotrophic and pathogenic lifestyle of Synchytrium endobioticum.</title>
        <authorList>
            <person name="van de Vossenberg B.T.L.H."/>
            <person name="Warris S."/>
            <person name="Nguyen H.D.T."/>
            <person name="van Gent-Pelzer M.P.E."/>
            <person name="Joly D.L."/>
            <person name="van de Geest H.C."/>
            <person name="Bonants P.J.M."/>
            <person name="Smith D.S."/>
            <person name="Levesque C.A."/>
            <person name="van der Lee T.A.J."/>
        </authorList>
    </citation>
    <scope>NUCLEOTIDE SEQUENCE [LARGE SCALE GENOMIC DNA]</scope>
    <source>
        <strain evidence="5 6">JEL517</strain>
    </source>
</reference>
<accession>A0A507C3F9</accession>
<dbReference type="GO" id="GO:1990904">
    <property type="term" value="C:ribonucleoprotein complex"/>
    <property type="evidence" value="ECO:0007669"/>
    <property type="project" value="UniProtKB-KW"/>
</dbReference>
<comment type="caution">
    <text evidence="5">The sequence shown here is derived from an EMBL/GenBank/DDBJ whole genome shotgun (WGS) entry which is preliminary data.</text>
</comment>
<proteinExistence type="inferred from homology"/>
<dbReference type="InterPro" id="IPR005290">
    <property type="entry name" value="Ribosomal_uS15_bac-type"/>
</dbReference>
<gene>
    <name evidence="5" type="ORF">SmJEL517_g03509</name>
</gene>
<dbReference type="STRING" id="1806994.A0A507C3F9"/>
<dbReference type="GO" id="GO:0005737">
    <property type="term" value="C:cytoplasm"/>
    <property type="evidence" value="ECO:0007669"/>
    <property type="project" value="UniProtKB-ARBA"/>
</dbReference>
<dbReference type="RefSeq" id="XP_031024531.1">
    <property type="nucleotide sequence ID" value="XM_031169437.1"/>
</dbReference>
<dbReference type="GO" id="GO:0006412">
    <property type="term" value="P:translation"/>
    <property type="evidence" value="ECO:0007669"/>
    <property type="project" value="InterPro"/>
</dbReference>
<evidence type="ECO:0000256" key="2">
    <source>
        <dbReference type="ARBA" id="ARBA00022980"/>
    </source>
</evidence>
<keyword evidence="2" id="KW-0689">Ribosomal protein</keyword>
<evidence type="ECO:0000313" key="5">
    <source>
        <dbReference type="EMBL" id="TPX33589.1"/>
    </source>
</evidence>
<dbReference type="EMBL" id="QEAO01000019">
    <property type="protein sequence ID" value="TPX33589.1"/>
    <property type="molecule type" value="Genomic_DNA"/>
</dbReference>
<evidence type="ECO:0000256" key="3">
    <source>
        <dbReference type="ARBA" id="ARBA00023274"/>
    </source>
</evidence>
<keyword evidence="3" id="KW-0687">Ribonucleoprotein</keyword>
<comment type="similarity">
    <text evidence="1">Belongs to the universal ribosomal protein uS15 family.</text>
</comment>
<evidence type="ECO:0008006" key="7">
    <source>
        <dbReference type="Google" id="ProtNLM"/>
    </source>
</evidence>